<dbReference type="Proteomes" id="UP000824890">
    <property type="component" value="Unassembled WGS sequence"/>
</dbReference>
<evidence type="ECO:0000313" key="4">
    <source>
        <dbReference type="Proteomes" id="UP000824890"/>
    </source>
</evidence>
<reference evidence="3 4" key="1">
    <citation type="submission" date="2021-05" db="EMBL/GenBank/DDBJ databases">
        <title>Genome Assembly of Synthetic Allotetraploid Brassica napus Reveals Homoeologous Exchanges between Subgenomes.</title>
        <authorList>
            <person name="Davis J.T."/>
        </authorList>
    </citation>
    <scope>NUCLEOTIDE SEQUENCE [LARGE SCALE GENOMIC DNA]</scope>
    <source>
        <strain evidence="4">cv. Da-Ae</strain>
        <tissue evidence="3">Seedling</tissue>
    </source>
</reference>
<protein>
    <submittedName>
        <fullName evidence="3">Uncharacterized protein</fullName>
    </submittedName>
</protein>
<dbReference type="EMBL" id="JAGKQM010002539">
    <property type="protein sequence ID" value="KAH0849373.1"/>
    <property type="molecule type" value="Genomic_DNA"/>
</dbReference>
<gene>
    <name evidence="2" type="ORF">HID58_090333</name>
    <name evidence="1" type="ORF">HID58_090340</name>
    <name evidence="3" type="ORF">HID58_092828</name>
</gene>
<accession>A0ABQ7XD11</accession>
<sequence>MQILINGLHERVVTFLWRYCFQSVLHAIWMERNTRRVEDKALPTSCLMVKLDKQVRNRITSLRRKNGGKYEKAMEEWFKRR</sequence>
<proteinExistence type="predicted"/>
<keyword evidence="4" id="KW-1185">Reference proteome</keyword>
<dbReference type="EMBL" id="JAGKQM010000663">
    <property type="protein sequence ID" value="KAH0853840.1"/>
    <property type="molecule type" value="Genomic_DNA"/>
</dbReference>
<evidence type="ECO:0000313" key="2">
    <source>
        <dbReference type="EMBL" id="KAH0849391.1"/>
    </source>
</evidence>
<name>A0ABQ7XD11_BRANA</name>
<organism evidence="3 4">
    <name type="scientific">Brassica napus</name>
    <name type="common">Rape</name>
    <dbReference type="NCBI Taxonomy" id="3708"/>
    <lineage>
        <taxon>Eukaryota</taxon>
        <taxon>Viridiplantae</taxon>
        <taxon>Streptophyta</taxon>
        <taxon>Embryophyta</taxon>
        <taxon>Tracheophyta</taxon>
        <taxon>Spermatophyta</taxon>
        <taxon>Magnoliopsida</taxon>
        <taxon>eudicotyledons</taxon>
        <taxon>Gunneridae</taxon>
        <taxon>Pentapetalae</taxon>
        <taxon>rosids</taxon>
        <taxon>malvids</taxon>
        <taxon>Brassicales</taxon>
        <taxon>Brassicaceae</taxon>
        <taxon>Brassiceae</taxon>
        <taxon>Brassica</taxon>
    </lineage>
</organism>
<comment type="caution">
    <text evidence="3">The sequence shown here is derived from an EMBL/GenBank/DDBJ whole genome shotgun (WGS) entry which is preliminary data.</text>
</comment>
<evidence type="ECO:0000313" key="3">
    <source>
        <dbReference type="EMBL" id="KAH0853840.1"/>
    </source>
</evidence>
<dbReference type="EMBL" id="JAGKQM010002530">
    <property type="protein sequence ID" value="KAH0849391.1"/>
    <property type="molecule type" value="Genomic_DNA"/>
</dbReference>
<evidence type="ECO:0000313" key="1">
    <source>
        <dbReference type="EMBL" id="KAH0849373.1"/>
    </source>
</evidence>